<organism evidence="2 3">
    <name type="scientific">Aspergillus oryzae</name>
    <name type="common">Yellow koji mold</name>
    <dbReference type="NCBI Taxonomy" id="5062"/>
    <lineage>
        <taxon>Eukaryota</taxon>
        <taxon>Fungi</taxon>
        <taxon>Dikarya</taxon>
        <taxon>Ascomycota</taxon>
        <taxon>Pezizomycotina</taxon>
        <taxon>Eurotiomycetes</taxon>
        <taxon>Eurotiomycetidae</taxon>
        <taxon>Eurotiales</taxon>
        <taxon>Aspergillaceae</taxon>
        <taxon>Aspergillus</taxon>
        <taxon>Aspergillus subgen. Circumdati</taxon>
    </lineage>
</organism>
<dbReference type="AlphaFoldDB" id="A0AAN4YBX4"/>
<evidence type="ECO:0000256" key="1">
    <source>
        <dbReference type="SAM" id="MobiDB-lite"/>
    </source>
</evidence>
<evidence type="ECO:0000313" key="3">
    <source>
        <dbReference type="Proteomes" id="UP001165205"/>
    </source>
</evidence>
<sequence>MTEIDHSRGATERGKVFPVCGVCFYYDKTTKYLCQVSDGVVPANPELLACQLIHPLSGQQGCKYRVISRDELQLRKVVPLSGTGKGAVWLRNVTGVSLVARARYLRDLQKQAYNWQRASGVKRSWDSAFKIGDEVDEESTVRDDQVAAEVVDPQSRGSSASQGSEFTCNIWTSPFTLPSTVIKDPHKEQRNWSSSAIHVYDVTQADTGNSLASPDLGMVPHSSTDGHDDREA</sequence>
<dbReference type="EMBL" id="BSYA01000032">
    <property type="protein sequence ID" value="GMG27154.1"/>
    <property type="molecule type" value="Genomic_DNA"/>
</dbReference>
<accession>A0AAN4YBX4</accession>
<dbReference type="Proteomes" id="UP001165205">
    <property type="component" value="Unassembled WGS sequence"/>
</dbReference>
<reference evidence="2" key="1">
    <citation type="submission" date="2023-04" db="EMBL/GenBank/DDBJ databases">
        <title>Aspergillus oryzae NBRC 4228.</title>
        <authorList>
            <person name="Ichikawa N."/>
            <person name="Sato H."/>
            <person name="Tonouchi N."/>
        </authorList>
    </citation>
    <scope>NUCLEOTIDE SEQUENCE</scope>
    <source>
        <strain evidence="2">NBRC 4228</strain>
    </source>
</reference>
<name>A0AAN4YBX4_ASPOZ</name>
<feature type="region of interest" description="Disordered" evidence="1">
    <location>
        <begin position="208"/>
        <end position="232"/>
    </location>
</feature>
<comment type="caution">
    <text evidence="2">The sequence shown here is derived from an EMBL/GenBank/DDBJ whole genome shotgun (WGS) entry which is preliminary data.</text>
</comment>
<gene>
    <name evidence="2" type="ORF">Aory04_000383100</name>
</gene>
<protein>
    <submittedName>
        <fullName evidence="2">Unnamed protein product</fullName>
    </submittedName>
</protein>
<evidence type="ECO:0000313" key="2">
    <source>
        <dbReference type="EMBL" id="GMG27154.1"/>
    </source>
</evidence>
<proteinExistence type="predicted"/>